<dbReference type="GO" id="GO:0045893">
    <property type="term" value="P:positive regulation of DNA-templated transcription"/>
    <property type="evidence" value="ECO:0007669"/>
    <property type="project" value="TreeGrafter"/>
</dbReference>
<name>A0AAX4HLB2_9BACT</name>
<dbReference type="Pfam" id="PF13884">
    <property type="entry name" value="Peptidase_S74"/>
    <property type="match status" value="1"/>
</dbReference>
<proteinExistence type="predicted"/>
<reference evidence="3 4" key="1">
    <citation type="submission" date="2023-11" db="EMBL/GenBank/DDBJ databases">
        <title>Peredibacter starrii A3.12.</title>
        <authorList>
            <person name="Mitchell R.J."/>
        </authorList>
    </citation>
    <scope>NUCLEOTIDE SEQUENCE [LARGE SCALE GENOMIC DNA]</scope>
    <source>
        <strain evidence="3 4">A3.12</strain>
    </source>
</reference>
<dbReference type="GO" id="GO:0003700">
    <property type="term" value="F:DNA-binding transcription factor activity"/>
    <property type="evidence" value="ECO:0007669"/>
    <property type="project" value="TreeGrafter"/>
</dbReference>
<sequence length="1398" mass="145498">MFVIMLTCSAFAESLSYSGRLVNSNGSPVVGPVNLKFDLASTADTSVVLCSQQITNVALTNGVFHVKLDLNCGASTLSQVLGGIISPDTAAIRVTNETASKAYSFQSLHAVPSAQIAHGLSKLNANNNEVLTWTGSKWEPKPVSGASGGTVTDITAGTGLSGGTITNSGTISIANGGVTDTHLAGNISRSKLAAGTADSVVVTNGAGVMTEVSQLPVLNGGTGSSTAAGARTNLGLGDAAVATIGYGADQVMPGEVPMCLSHQKLQMNLGPTFWSCVNDNDSLDATKLPLGGGTMSGAIAMGNNLITGLAAPTAGTDAANKAYVDAQVSGASDWSKNGSDLYYNSGKVGLGTSTPVANFHISGVSNSTIMWVDAKIQNDGSTLRGVSLSPILSTNVSGSGGVTLSPKLEPSADITSIIYGNILNPKLQTTSANVSGRVAGNFFRVDADASYTGNINTVNIVEIGGMNDSSPGTISTVYGLRIADQTGGTKNYAFHQDSADDLNFFGGNVGINVLNPTEKLEVNGNIALNGNIRLKSTTANYVEIKAPAALASTLTFNLPGTYGTAGYVLATDGAGNLSWTAVTTGASAVGGDLSGTISNAQIAAGAIVDADISGTAAIAQSKISGLTTDLSNKEPKITAGTAAQYWKGDKTWGTFITDVLASTFATVTPSNTVIANADSIQTVVNKTQGQINALKTADTNFLVKNGTDTISGAVSVSGSLKIPATPSGVDLTDVANVQYVQNYVGTFGQWLKNGSHLYYDSGAVSVGTNSFTGPNNIESKMKILRPVNKWGLTIEGEGMNQADIMMVAPGSSANNRIGQIVNSIDKMMIRSINDDATVKQTLLNMMHTTGYVGVGVSATATPQRPLHVAQSTAAGGNAAPMMIERVNASGTPAANELTALQFKLPNSSGTGVVAADFAATLTDVTPGSEKGALIFRTTPNGGSTIPERMRIDSNGYVGIGTSTPATMLDVRRPASGYSTQLTSAGDYSGVLMKAENSAAAIKKRSWGIASTNEYLTRTGLDFIEYTDPDDDDVLCEAGEVCTTRFTIQSGGKVGIGTPTPSHSLHISKSVTGESTTLNEVALRISNPIQAYGSGGEYAQTGIAFGRDDAIRGAIMYGTYGLDYMDFYTADSTLATPKMRLTSEGKVGIGTTIPQGHLHIQGDASSATVVNIYGPDTVQKGLNLGVDATNRWAIGQNSTAGSRGMYFYQDHTGVGGIISTPLMLSANSMVGINNTSPSYTLDITGDIRITGAPYRNGGDVGWIVPSDRRLKDVTGKYEYGLKEIANLETIKFRYKKGNKKEISSKEEYTGVIAQEVQKQIPDAVKKDKDGFLSLNTTPIFWAMVNSIKELFSESKEVKREIASIKAENKAKSEEIEKLKRENAEMKARLDRIEHELMAK</sequence>
<evidence type="ECO:0000259" key="2">
    <source>
        <dbReference type="PROSITE" id="PS51688"/>
    </source>
</evidence>
<accession>A0AAX4HLB2</accession>
<organism evidence="3 4">
    <name type="scientific">Peredibacter starrii</name>
    <dbReference type="NCBI Taxonomy" id="28202"/>
    <lineage>
        <taxon>Bacteria</taxon>
        <taxon>Pseudomonadati</taxon>
        <taxon>Bdellovibrionota</taxon>
        <taxon>Bacteriovoracia</taxon>
        <taxon>Bacteriovoracales</taxon>
        <taxon>Bacteriovoracaceae</taxon>
        <taxon>Peredibacter</taxon>
    </lineage>
</organism>
<dbReference type="PROSITE" id="PS51688">
    <property type="entry name" value="ICA"/>
    <property type="match status" value="1"/>
</dbReference>
<dbReference type="InterPro" id="IPR030392">
    <property type="entry name" value="S74_ICA"/>
</dbReference>
<keyword evidence="4" id="KW-1185">Reference proteome</keyword>
<evidence type="ECO:0000313" key="4">
    <source>
        <dbReference type="Proteomes" id="UP001324634"/>
    </source>
</evidence>
<dbReference type="KEGG" id="psti:SOO65_15185"/>
<feature type="domain" description="Peptidase S74" evidence="2">
    <location>
        <begin position="1265"/>
        <end position="1360"/>
    </location>
</feature>
<feature type="coiled-coil region" evidence="1">
    <location>
        <begin position="1346"/>
        <end position="1394"/>
    </location>
</feature>
<dbReference type="RefSeq" id="WP_321391994.1">
    <property type="nucleotide sequence ID" value="NZ_CP139487.1"/>
</dbReference>
<dbReference type="PANTHER" id="PTHR13029">
    <property type="match status" value="1"/>
</dbReference>
<dbReference type="InterPro" id="IPR051577">
    <property type="entry name" value="MRF-like"/>
</dbReference>
<dbReference type="GO" id="GO:0043565">
    <property type="term" value="F:sequence-specific DNA binding"/>
    <property type="evidence" value="ECO:0007669"/>
    <property type="project" value="TreeGrafter"/>
</dbReference>
<keyword evidence="1" id="KW-0175">Coiled coil</keyword>
<dbReference type="Proteomes" id="UP001324634">
    <property type="component" value="Chromosome"/>
</dbReference>
<dbReference type="PANTHER" id="PTHR13029:SF18">
    <property type="entry name" value="MYELIN REGULATORY FACTOR HOMOLOG 1"/>
    <property type="match status" value="1"/>
</dbReference>
<evidence type="ECO:0000256" key="1">
    <source>
        <dbReference type="SAM" id="Coils"/>
    </source>
</evidence>
<protein>
    <submittedName>
        <fullName evidence="3">Tail fiber domain-containing protein</fullName>
    </submittedName>
</protein>
<dbReference type="EMBL" id="CP139487">
    <property type="protein sequence ID" value="WPU64039.1"/>
    <property type="molecule type" value="Genomic_DNA"/>
</dbReference>
<gene>
    <name evidence="3" type="ORF">SOO65_15185</name>
</gene>
<dbReference type="GO" id="GO:0016540">
    <property type="term" value="P:protein autoprocessing"/>
    <property type="evidence" value="ECO:0007669"/>
    <property type="project" value="TreeGrafter"/>
</dbReference>
<evidence type="ECO:0000313" key="3">
    <source>
        <dbReference type="EMBL" id="WPU64039.1"/>
    </source>
</evidence>